<evidence type="ECO:0000313" key="3">
    <source>
        <dbReference type="Proteomes" id="UP000078284"/>
    </source>
</evidence>
<evidence type="ECO:0000313" key="2">
    <source>
        <dbReference type="EMBL" id="OAP00398.1"/>
    </source>
</evidence>
<evidence type="ECO:0000256" key="1">
    <source>
        <dbReference type="SAM" id="MobiDB-lite"/>
    </source>
</evidence>
<proteinExistence type="predicted"/>
<sequence>MVLNQCANVTMIEENLSKLMEEIESVEADESEDTSDDEEAKTDVHEANFDMLMAPEWDVHSFEEKTMIKDSMEASSSVVVSSCLKKRKAEFDPEDEEESNGEKEEGSDGKAKIEEPKAKTDYYFKDLNVELVEVVRGYYRGGPKSKSYITFMVRKKPDGPLGEYQAKCMVTLHRKRHPILCRPTPTPKP</sequence>
<dbReference type="PANTHER" id="PTHR31228:SF24">
    <property type="entry name" value="CYSTATIN_MONELLIN SUPERFAMILY PROTEIN"/>
    <property type="match status" value="1"/>
</dbReference>
<dbReference type="PANTHER" id="PTHR31228">
    <property type="entry name" value="CYSTATIN/MONELLIN SUPERFAMILY PROTEIN"/>
    <property type="match status" value="1"/>
</dbReference>
<feature type="compositionally biased region" description="Acidic residues" evidence="1">
    <location>
        <begin position="22"/>
        <end position="40"/>
    </location>
</feature>
<dbReference type="AlphaFoldDB" id="A0A178V459"/>
<feature type="region of interest" description="Disordered" evidence="1">
    <location>
        <begin position="87"/>
        <end position="114"/>
    </location>
</feature>
<organism evidence="2 3">
    <name type="scientific">Arabidopsis thaliana</name>
    <name type="common">Mouse-ear cress</name>
    <dbReference type="NCBI Taxonomy" id="3702"/>
    <lineage>
        <taxon>Eukaryota</taxon>
        <taxon>Viridiplantae</taxon>
        <taxon>Streptophyta</taxon>
        <taxon>Embryophyta</taxon>
        <taxon>Tracheophyta</taxon>
        <taxon>Spermatophyta</taxon>
        <taxon>Magnoliopsida</taxon>
        <taxon>eudicotyledons</taxon>
        <taxon>Gunneridae</taxon>
        <taxon>Pentapetalae</taxon>
        <taxon>rosids</taxon>
        <taxon>malvids</taxon>
        <taxon>Brassicales</taxon>
        <taxon>Brassicaceae</taxon>
        <taxon>Camelineae</taxon>
        <taxon>Arabidopsis</taxon>
    </lineage>
</organism>
<gene>
    <name evidence="2" type="ordered locus">AXX17_At4g04550</name>
</gene>
<dbReference type="EMBL" id="LUHQ01000004">
    <property type="protein sequence ID" value="OAP00398.1"/>
    <property type="molecule type" value="Genomic_DNA"/>
</dbReference>
<protein>
    <submittedName>
        <fullName evidence="2">Uncharacterized protein</fullName>
    </submittedName>
</protein>
<dbReference type="Proteomes" id="UP000078284">
    <property type="component" value="Chromosome 4"/>
</dbReference>
<dbReference type="NCBIfam" id="TIGR01638">
    <property type="entry name" value="Atha_cystat_rel"/>
    <property type="match status" value="1"/>
</dbReference>
<reference evidence="3" key="1">
    <citation type="journal article" date="2016" name="Proc. Natl. Acad. Sci. U.S.A.">
        <title>Chromosome-level assembly of Arabidopsis thaliana Ler reveals the extent of translocation and inversion polymorphisms.</title>
        <authorList>
            <person name="Zapata L."/>
            <person name="Ding J."/>
            <person name="Willing E.M."/>
            <person name="Hartwig B."/>
            <person name="Bezdan D."/>
            <person name="Jiao W.B."/>
            <person name="Patel V."/>
            <person name="Velikkakam James G."/>
            <person name="Koornneef M."/>
            <person name="Ossowski S."/>
            <person name="Schneeberger K."/>
        </authorList>
    </citation>
    <scope>NUCLEOTIDE SEQUENCE [LARGE SCALE GENOMIC DNA]</scope>
    <source>
        <strain evidence="3">cv. Landsberg erecta</strain>
    </source>
</reference>
<comment type="caution">
    <text evidence="2">The sequence shown here is derived from an EMBL/GenBank/DDBJ whole genome shotgun (WGS) entry which is preliminary data.</text>
</comment>
<dbReference type="InterPro" id="IPR006525">
    <property type="entry name" value="Cystatin-related_pln"/>
</dbReference>
<feature type="compositionally biased region" description="Basic and acidic residues" evidence="1">
    <location>
        <begin position="100"/>
        <end position="114"/>
    </location>
</feature>
<name>A0A178V459_ARATH</name>
<accession>A0A178V459</accession>
<feature type="region of interest" description="Disordered" evidence="1">
    <location>
        <begin position="22"/>
        <end position="45"/>
    </location>
</feature>